<keyword evidence="4" id="KW-1185">Reference proteome</keyword>
<dbReference type="AlphaFoldDB" id="A0A6B3NUE9"/>
<gene>
    <name evidence="1" type="ORF">G3435_18710</name>
    <name evidence="2" type="ORF">G3436_13335</name>
</gene>
<evidence type="ECO:0000313" key="3">
    <source>
        <dbReference type="Proteomes" id="UP000480410"/>
    </source>
</evidence>
<protein>
    <submittedName>
        <fullName evidence="2">Alkaline phosphatase family protein</fullName>
    </submittedName>
</protein>
<sequence>MAAQFEEIRVAQDTWPGLASLTQSVFAGLGTRGFRNPFRLEHSTASCLLLIDGLGWQLLKAHALHAPFLASLMQPDGHFKVGFPATTAASLAAVTSGLGSGAHGIVGCDFALDEHAVFSPLSWTTAALQAGSVPTAVPAAASFIVPQTAWEQAAEQGVQISTVMLGRYATSDFTRAIYKAGAILAAPAYDAYPELVRGALEVDAPAFCFAYFGDLDFAGHLFGPGSPEWCKQLAIADQLAESIARRLPRTAQLRVIADHGMLDLDREVVRDFDTDTALQDGVKAMAGDIRARYLYIHEHQQDRVHERWQNHLGDAYRVLSKAQAIGTGLFGDVMLSQAEARIGDLIVIPTGAGGIIRSVVEKHPSQWRGHHGALTDADQVVPLLRYSH</sequence>
<dbReference type="Pfam" id="PF01663">
    <property type="entry name" value="Phosphodiest"/>
    <property type="match status" value="1"/>
</dbReference>
<accession>A0A6M0D0M9</accession>
<name>A0A6B3NUE9_9PSED</name>
<reference evidence="3 4" key="1">
    <citation type="submission" date="2020-02" db="EMBL/GenBank/DDBJ databases">
        <title>Broccoli isolated Pseudomonas sp.</title>
        <authorList>
            <person name="Fujikawa T."/>
            <person name="Sawada H."/>
        </authorList>
    </citation>
    <scope>NUCLEOTIDE SEQUENCE [LARGE SCALE GENOMIC DNA]</scope>
    <source>
        <strain evidence="2 4">MAFF212427</strain>
        <strain evidence="1 3">MAFF212428</strain>
    </source>
</reference>
<evidence type="ECO:0000313" key="4">
    <source>
        <dbReference type="Proteomes" id="UP000482634"/>
    </source>
</evidence>
<accession>A0A6B3NUE9</accession>
<dbReference type="InterPro" id="IPR002591">
    <property type="entry name" value="Phosphodiest/P_Trfase"/>
</dbReference>
<dbReference type="Proteomes" id="UP000480410">
    <property type="component" value="Unassembled WGS sequence"/>
</dbReference>
<dbReference type="RefSeq" id="WP_163945650.1">
    <property type="nucleotide sequence ID" value="NZ_JAAHBU010000167.1"/>
</dbReference>
<evidence type="ECO:0000313" key="2">
    <source>
        <dbReference type="EMBL" id="NER64681.1"/>
    </source>
</evidence>
<proteinExistence type="predicted"/>
<dbReference type="PANTHER" id="PTHR10151:SF120">
    <property type="entry name" value="BIS(5'-ADENOSYL)-TRIPHOSPHATASE"/>
    <property type="match status" value="1"/>
</dbReference>
<organism evidence="2 4">
    <name type="scientific">Pseudomonas brassicae</name>
    <dbReference type="NCBI Taxonomy" id="2708063"/>
    <lineage>
        <taxon>Bacteria</taxon>
        <taxon>Pseudomonadati</taxon>
        <taxon>Pseudomonadota</taxon>
        <taxon>Gammaproteobacteria</taxon>
        <taxon>Pseudomonadales</taxon>
        <taxon>Pseudomonadaceae</taxon>
        <taxon>Pseudomonas</taxon>
    </lineage>
</organism>
<dbReference type="EMBL" id="JAAHBU010000167">
    <property type="protein sequence ID" value="NER64681.1"/>
    <property type="molecule type" value="Genomic_DNA"/>
</dbReference>
<dbReference type="EMBL" id="JAAHBV010000431">
    <property type="protein sequence ID" value="NER61439.1"/>
    <property type="molecule type" value="Genomic_DNA"/>
</dbReference>
<dbReference type="PANTHER" id="PTHR10151">
    <property type="entry name" value="ECTONUCLEOTIDE PYROPHOSPHATASE/PHOSPHODIESTERASE"/>
    <property type="match status" value="1"/>
</dbReference>
<dbReference type="Gene3D" id="3.40.720.10">
    <property type="entry name" value="Alkaline Phosphatase, subunit A"/>
    <property type="match status" value="1"/>
</dbReference>
<comment type="caution">
    <text evidence="2">The sequence shown here is derived from an EMBL/GenBank/DDBJ whole genome shotgun (WGS) entry which is preliminary data.</text>
</comment>
<evidence type="ECO:0000313" key="1">
    <source>
        <dbReference type="EMBL" id="NER61439.1"/>
    </source>
</evidence>
<dbReference type="SUPFAM" id="SSF53649">
    <property type="entry name" value="Alkaline phosphatase-like"/>
    <property type="match status" value="1"/>
</dbReference>
<dbReference type="InterPro" id="IPR017850">
    <property type="entry name" value="Alkaline_phosphatase_core_sf"/>
</dbReference>
<dbReference type="GO" id="GO:0016787">
    <property type="term" value="F:hydrolase activity"/>
    <property type="evidence" value="ECO:0007669"/>
    <property type="project" value="UniProtKB-ARBA"/>
</dbReference>
<dbReference type="Proteomes" id="UP000482634">
    <property type="component" value="Unassembled WGS sequence"/>
</dbReference>